<feature type="binding site" evidence="7">
    <location>
        <position position="251"/>
    </location>
    <ligand>
        <name>O2</name>
        <dbReference type="ChEBI" id="CHEBI:15379"/>
    </ligand>
</feature>
<feature type="binding site" evidence="7">
    <location>
        <position position="176"/>
    </location>
    <ligand>
        <name>urate</name>
        <dbReference type="ChEBI" id="CHEBI:17775"/>
    </ligand>
</feature>
<feature type="binding site" evidence="7">
    <location>
        <position position="57"/>
    </location>
    <ligand>
        <name>O2</name>
        <dbReference type="ChEBI" id="CHEBI:15379"/>
    </ligand>
</feature>
<evidence type="ECO:0000256" key="1">
    <source>
        <dbReference type="ARBA" id="ARBA00004831"/>
    </source>
</evidence>
<feature type="binding site" evidence="7">
    <location>
        <position position="176"/>
    </location>
    <ligand>
        <name>5-hydroxyisourate</name>
        <dbReference type="ChEBI" id="CHEBI:18072"/>
    </ligand>
</feature>
<comment type="pathway">
    <text evidence="1 5">Purine metabolism; urate degradation; (S)-allantoin from urate: step 1/3.</text>
</comment>
<dbReference type="Gene3D" id="3.10.270.10">
    <property type="entry name" value="Urate Oxidase"/>
    <property type="match status" value="1"/>
</dbReference>
<evidence type="ECO:0000256" key="2">
    <source>
        <dbReference type="ARBA" id="ARBA00009760"/>
    </source>
</evidence>
<dbReference type="GO" id="GO:0006144">
    <property type="term" value="P:purine nucleobase metabolic process"/>
    <property type="evidence" value="ECO:0007669"/>
    <property type="project" value="UniProtKB-KW"/>
</dbReference>
<feature type="binding site" evidence="7">
    <location>
        <position position="58"/>
    </location>
    <ligand>
        <name>urate</name>
        <dbReference type="ChEBI" id="CHEBI:17775"/>
    </ligand>
</feature>
<evidence type="ECO:0000256" key="8">
    <source>
        <dbReference type="RuleBase" id="RU004455"/>
    </source>
</evidence>
<evidence type="ECO:0000256" key="3">
    <source>
        <dbReference type="ARBA" id="ARBA00022631"/>
    </source>
</evidence>
<comment type="function">
    <text evidence="5 8">Catalyzes the oxidation of uric acid to 5-hydroxyisourate, which is further processed to form (S)-allantoin.</text>
</comment>
<dbReference type="EC" id="1.7.3.3" evidence="5 8"/>
<gene>
    <name evidence="9" type="ORF">CLV72_101247</name>
</gene>
<comment type="caution">
    <text evidence="9">The sequence shown here is derived from an EMBL/GenBank/DDBJ whole genome shotgun (WGS) entry which is preliminary data.</text>
</comment>
<evidence type="ECO:0000256" key="4">
    <source>
        <dbReference type="ARBA" id="ARBA00023002"/>
    </source>
</evidence>
<feature type="binding site" evidence="7">
    <location>
        <position position="57"/>
    </location>
    <ligand>
        <name>urate</name>
        <dbReference type="ChEBI" id="CHEBI:17775"/>
    </ligand>
</feature>
<dbReference type="PANTHER" id="PTHR42874">
    <property type="entry name" value="URICASE"/>
    <property type="match status" value="1"/>
</dbReference>
<reference evidence="9 10" key="1">
    <citation type="submission" date="2018-03" db="EMBL/GenBank/DDBJ databases">
        <title>Genomic Encyclopedia of Archaeal and Bacterial Type Strains, Phase II (KMG-II): from individual species to whole genera.</title>
        <authorList>
            <person name="Goeker M."/>
        </authorList>
    </citation>
    <scope>NUCLEOTIDE SEQUENCE [LARGE SCALE GENOMIC DNA]</scope>
    <source>
        <strain evidence="9 10">DSM 45601</strain>
    </source>
</reference>
<feature type="binding site" evidence="7">
    <location>
        <position position="225"/>
    </location>
    <ligand>
        <name>5-hydroxyisourate</name>
        <dbReference type="ChEBI" id="CHEBI:18072"/>
    </ligand>
</feature>
<feature type="binding site" evidence="7">
    <location>
        <position position="159"/>
    </location>
    <ligand>
        <name>5-hydroxyisourate</name>
        <dbReference type="ChEBI" id="CHEBI:18072"/>
    </ligand>
</feature>
<feature type="binding site" evidence="7">
    <location>
        <position position="251"/>
    </location>
    <ligand>
        <name>5-hydroxyisourate</name>
        <dbReference type="ChEBI" id="CHEBI:18072"/>
    </ligand>
</feature>
<keyword evidence="10" id="KW-1185">Reference proteome</keyword>
<feature type="active site" description="Charge relay system" evidence="6">
    <location>
        <position position="57"/>
    </location>
</feature>
<evidence type="ECO:0000256" key="5">
    <source>
        <dbReference type="PIRNR" id="PIRNR000241"/>
    </source>
</evidence>
<keyword evidence="4 5" id="KW-0560">Oxidoreductase</keyword>
<dbReference type="OrthoDB" id="9809009at2"/>
<feature type="active site" description="Charge relay system" evidence="6">
    <location>
        <position position="253"/>
    </location>
</feature>
<comment type="similarity">
    <text evidence="2 5 8">Belongs to the uricase family.</text>
</comment>
<dbReference type="InterPro" id="IPR002042">
    <property type="entry name" value="Uricase"/>
</dbReference>
<evidence type="ECO:0000313" key="9">
    <source>
        <dbReference type="EMBL" id="PRY01663.1"/>
    </source>
</evidence>
<feature type="binding site" evidence="7">
    <location>
        <position position="159"/>
    </location>
    <ligand>
        <name>urate</name>
        <dbReference type="ChEBI" id="CHEBI:17775"/>
    </ligand>
</feature>
<organism evidence="9 10">
    <name type="scientific">Allonocardiopsis opalescens</name>
    <dbReference type="NCBI Taxonomy" id="1144618"/>
    <lineage>
        <taxon>Bacteria</taxon>
        <taxon>Bacillati</taxon>
        <taxon>Actinomycetota</taxon>
        <taxon>Actinomycetes</taxon>
        <taxon>Streptosporangiales</taxon>
        <taxon>Allonocardiopsis</taxon>
    </lineage>
</organism>
<evidence type="ECO:0000313" key="10">
    <source>
        <dbReference type="Proteomes" id="UP000237846"/>
    </source>
</evidence>
<proteinExistence type="inferred from homology"/>
<dbReference type="UniPathway" id="UPA00394">
    <property type="reaction ID" value="UER00650"/>
</dbReference>
<dbReference type="Proteomes" id="UP000237846">
    <property type="component" value="Unassembled WGS sequence"/>
</dbReference>
<dbReference type="GO" id="GO:0019628">
    <property type="term" value="P:urate catabolic process"/>
    <property type="evidence" value="ECO:0007669"/>
    <property type="project" value="UniProtKB-UniPathway"/>
</dbReference>
<feature type="binding site" evidence="7">
    <location>
        <position position="251"/>
    </location>
    <ligand>
        <name>urate</name>
        <dbReference type="ChEBI" id="CHEBI:17775"/>
    </ligand>
</feature>
<sequence>MGIVLGPNRYGKAEVRLVHVERGAERHRVTDLTVGIALSGELTETHLTGDNSRVLPTDSQKNTVYAFAREFGVGTPETFALRLARHFTDTVEAVRQARVSVEQHAWQRTGGRPHSFSRAGGEARTATVTCRREPGGPPAAWTVSGLSGLTVLNTSGSEFRGFPRDRYTTLAETGDRLLATSVDARWRHTATEPDPDAAPDWDASHTAARELLLAAFADTYSRSLQQTLYAMGQTLLRERPELAEVRLSLPNRHHFLVDLDPFGLDNPGEVFYAADRPYGLIEGTVLRDELPTVDFCW</sequence>
<evidence type="ECO:0000256" key="6">
    <source>
        <dbReference type="PIRSR" id="PIRSR000241-1"/>
    </source>
</evidence>
<keyword evidence="3 5" id="KW-0659">Purine metabolism</keyword>
<dbReference type="NCBIfam" id="TIGR03383">
    <property type="entry name" value="urate_oxi"/>
    <property type="match status" value="1"/>
</dbReference>
<dbReference type="Pfam" id="PF01014">
    <property type="entry name" value="Uricase"/>
    <property type="match status" value="2"/>
</dbReference>
<protein>
    <recommendedName>
        <fullName evidence="5 8">Uricase</fullName>
        <ecNumber evidence="5 8">1.7.3.3</ecNumber>
    </recommendedName>
    <alternativeName>
        <fullName evidence="5">Urate oxidase</fullName>
    </alternativeName>
</protein>
<dbReference type="SUPFAM" id="SSF55620">
    <property type="entry name" value="Tetrahydrobiopterin biosynthesis enzymes-like"/>
    <property type="match status" value="2"/>
</dbReference>
<feature type="binding site" evidence="7">
    <location>
        <position position="225"/>
    </location>
    <ligand>
        <name>urate</name>
        <dbReference type="ChEBI" id="CHEBI:17775"/>
    </ligand>
</feature>
<comment type="catalytic activity">
    <reaction evidence="5 8">
        <text>urate + O2 + H2O = 5-hydroxyisourate + H2O2</text>
        <dbReference type="Rhea" id="RHEA:21368"/>
        <dbReference type="ChEBI" id="CHEBI:15377"/>
        <dbReference type="ChEBI" id="CHEBI:15379"/>
        <dbReference type="ChEBI" id="CHEBI:16240"/>
        <dbReference type="ChEBI" id="CHEBI:17775"/>
        <dbReference type="ChEBI" id="CHEBI:18072"/>
        <dbReference type="EC" id="1.7.3.3"/>
    </reaction>
</comment>
<dbReference type="PIRSF" id="PIRSF000241">
    <property type="entry name" value="Urate_oxidase"/>
    <property type="match status" value="1"/>
</dbReference>
<dbReference type="AlphaFoldDB" id="A0A2T0QCT0"/>
<feature type="active site" description="Charge relay system" evidence="6">
    <location>
        <position position="12"/>
    </location>
</feature>
<name>A0A2T0QCT0_9ACTN</name>
<dbReference type="PRINTS" id="PR00093">
    <property type="entry name" value="URICASE"/>
</dbReference>
<dbReference type="EMBL" id="PVZC01000001">
    <property type="protein sequence ID" value="PRY01663.1"/>
    <property type="molecule type" value="Genomic_DNA"/>
</dbReference>
<evidence type="ECO:0000256" key="7">
    <source>
        <dbReference type="PIRSR" id="PIRSR000241-2"/>
    </source>
</evidence>
<dbReference type="GO" id="GO:0004846">
    <property type="term" value="F:urate oxidase activity"/>
    <property type="evidence" value="ECO:0007669"/>
    <property type="project" value="UniProtKB-EC"/>
</dbReference>
<dbReference type="RefSeq" id="WP_106237755.1">
    <property type="nucleotide sequence ID" value="NZ_PVZC01000001.1"/>
</dbReference>
<accession>A0A2T0QCT0</accession>
<dbReference type="PANTHER" id="PTHR42874:SF1">
    <property type="entry name" value="URICASE"/>
    <property type="match status" value="1"/>
</dbReference>
<feature type="binding site" evidence="7">
    <location>
        <position position="57"/>
    </location>
    <ligand>
        <name>5-hydroxyisourate</name>
        <dbReference type="ChEBI" id="CHEBI:18072"/>
    </ligand>
</feature>